<accession>A0AAN6XWM6</accession>
<reference evidence="1" key="1">
    <citation type="journal article" date="2023" name="Mol. Phylogenet. Evol.">
        <title>Genome-scale phylogeny and comparative genomics of the fungal order Sordariales.</title>
        <authorList>
            <person name="Hensen N."/>
            <person name="Bonometti L."/>
            <person name="Westerberg I."/>
            <person name="Brannstrom I.O."/>
            <person name="Guillou S."/>
            <person name="Cros-Aarteil S."/>
            <person name="Calhoun S."/>
            <person name="Haridas S."/>
            <person name="Kuo A."/>
            <person name="Mondo S."/>
            <person name="Pangilinan J."/>
            <person name="Riley R."/>
            <person name="LaButti K."/>
            <person name="Andreopoulos B."/>
            <person name="Lipzen A."/>
            <person name="Chen C."/>
            <person name="Yan M."/>
            <person name="Daum C."/>
            <person name="Ng V."/>
            <person name="Clum A."/>
            <person name="Steindorff A."/>
            <person name="Ohm R.A."/>
            <person name="Martin F."/>
            <person name="Silar P."/>
            <person name="Natvig D.O."/>
            <person name="Lalanne C."/>
            <person name="Gautier V."/>
            <person name="Ament-Velasquez S.L."/>
            <person name="Kruys A."/>
            <person name="Hutchinson M.I."/>
            <person name="Powell A.J."/>
            <person name="Barry K."/>
            <person name="Miller A.N."/>
            <person name="Grigoriev I.V."/>
            <person name="Debuchy R."/>
            <person name="Gladieux P."/>
            <person name="Hiltunen Thoren M."/>
            <person name="Johannesson H."/>
        </authorList>
    </citation>
    <scope>NUCLEOTIDE SEQUENCE</scope>
    <source>
        <strain evidence="1">PSN293</strain>
    </source>
</reference>
<proteinExistence type="predicted"/>
<sequence>MTHNDPIPIKGTLINPIALTPTAQTAPADINTPGCGQEPESWKSTWGIQRLLYEAEQRFTGAGRQNKSPTDPEIMAHMAPYGRKLELTLTNFQNNYTISCTLDDPVLDGPASRTTWFACPPLSSGGSASLHTYPQYAIQTYILFDNDKRTIQVNQTWFCNDTGTPYQITASGGTSTGTYKFPFDQGGYNRILCGNGTNVIREVVCSTSQWVGDMVCDIFISKTWCSLDGTRDGSIAWLPPANDTFYPPNMFVPQISASQFDKRQLPPDAFTPFPSPDPLSANFNSCTILSLGGRGPVEWTLSPTKQYKYFTSTFFPPNGNDGWRSTEGLPTRLAFDLSSSVFPPSSLNKVDRSRTASSYRRRTLTLTPYLSSNWDPSAVYRSAVNMADRFRGERGDRPTINVDAGGWDFYNALEWAVRLDLRTGYVELNHSWYCDDLDVGRP</sequence>
<dbReference type="AlphaFoldDB" id="A0AAN6XWM6"/>
<dbReference type="Proteomes" id="UP001301769">
    <property type="component" value="Unassembled WGS sequence"/>
</dbReference>
<organism evidence="1 2">
    <name type="scientific">Rhypophila decipiens</name>
    <dbReference type="NCBI Taxonomy" id="261697"/>
    <lineage>
        <taxon>Eukaryota</taxon>
        <taxon>Fungi</taxon>
        <taxon>Dikarya</taxon>
        <taxon>Ascomycota</taxon>
        <taxon>Pezizomycotina</taxon>
        <taxon>Sordariomycetes</taxon>
        <taxon>Sordariomycetidae</taxon>
        <taxon>Sordariales</taxon>
        <taxon>Naviculisporaceae</taxon>
        <taxon>Rhypophila</taxon>
    </lineage>
</organism>
<keyword evidence="2" id="KW-1185">Reference proteome</keyword>
<evidence type="ECO:0000313" key="1">
    <source>
        <dbReference type="EMBL" id="KAK4208278.1"/>
    </source>
</evidence>
<protein>
    <submittedName>
        <fullName evidence="1">Uncharacterized protein</fullName>
    </submittedName>
</protein>
<evidence type="ECO:0000313" key="2">
    <source>
        <dbReference type="Proteomes" id="UP001301769"/>
    </source>
</evidence>
<dbReference type="EMBL" id="MU858250">
    <property type="protein sequence ID" value="KAK4208278.1"/>
    <property type="molecule type" value="Genomic_DNA"/>
</dbReference>
<gene>
    <name evidence="1" type="ORF">QBC37DRAFT_297014</name>
</gene>
<reference evidence="1" key="2">
    <citation type="submission" date="2023-05" db="EMBL/GenBank/DDBJ databases">
        <authorList>
            <consortium name="Lawrence Berkeley National Laboratory"/>
            <person name="Steindorff A."/>
            <person name="Hensen N."/>
            <person name="Bonometti L."/>
            <person name="Westerberg I."/>
            <person name="Brannstrom I.O."/>
            <person name="Guillou S."/>
            <person name="Cros-Aarteil S."/>
            <person name="Calhoun S."/>
            <person name="Haridas S."/>
            <person name="Kuo A."/>
            <person name="Mondo S."/>
            <person name="Pangilinan J."/>
            <person name="Riley R."/>
            <person name="Labutti K."/>
            <person name="Andreopoulos B."/>
            <person name="Lipzen A."/>
            <person name="Chen C."/>
            <person name="Yanf M."/>
            <person name="Daum C."/>
            <person name="Ng V."/>
            <person name="Clum A."/>
            <person name="Ohm R."/>
            <person name="Martin F."/>
            <person name="Silar P."/>
            <person name="Natvig D."/>
            <person name="Lalanne C."/>
            <person name="Gautier V."/>
            <person name="Ament-Velasquez S.L."/>
            <person name="Kruys A."/>
            <person name="Hutchinson M.I."/>
            <person name="Powell A.J."/>
            <person name="Barry K."/>
            <person name="Miller A.N."/>
            <person name="Grigoriev I.V."/>
            <person name="Debuchy R."/>
            <person name="Gladieux P."/>
            <person name="Thoren M.H."/>
            <person name="Johannesson H."/>
        </authorList>
    </citation>
    <scope>NUCLEOTIDE SEQUENCE</scope>
    <source>
        <strain evidence="1">PSN293</strain>
    </source>
</reference>
<name>A0AAN6XWM6_9PEZI</name>
<comment type="caution">
    <text evidence="1">The sequence shown here is derived from an EMBL/GenBank/DDBJ whole genome shotgun (WGS) entry which is preliminary data.</text>
</comment>